<gene>
    <name evidence="2" type="ORF">D9613_005226</name>
</gene>
<dbReference type="Gene3D" id="3.40.30.110">
    <property type="match status" value="1"/>
</dbReference>
<dbReference type="AlphaFoldDB" id="A0A8H4VS46"/>
<sequence length="279" mass="30433">MFTAILGNLIVSALERRFPASKGYGTLFPSTRNGGKADTGLIKAFSKFYADSTLFPLATSLIPWDKLPEAFIKDRSAASHSTCLLLGSTIDPKALASRVPISQTTISSHLLLVEQQLSDGREWLFDTETPSLADISVHFIVAWACTFDREKAAFDPKQSPLTLQWIDRVSAWIKKQRDAQPAPGKIDGQAAAEKIVSSAHESYGVVGFDKLEATRLGISLGDNVQVAPEDSGRNYPTTGKLVALNREEIVLEVNGSKGLVRCHFPRLSFFVRPATGNKL</sequence>
<dbReference type="SUPFAM" id="SSF47616">
    <property type="entry name" value="GST C-terminal domain-like"/>
    <property type="match status" value="1"/>
</dbReference>
<proteinExistence type="predicted"/>
<evidence type="ECO:0000259" key="1">
    <source>
        <dbReference type="Pfam" id="PF25907"/>
    </source>
</evidence>
<keyword evidence="3" id="KW-1185">Reference proteome</keyword>
<dbReference type="EMBL" id="JAACJL010000016">
    <property type="protein sequence ID" value="KAF4620067.1"/>
    <property type="molecule type" value="Genomic_DNA"/>
</dbReference>
<name>A0A8H4VS46_9AGAR</name>
<evidence type="ECO:0000313" key="2">
    <source>
        <dbReference type="EMBL" id="KAF4620067.1"/>
    </source>
</evidence>
<reference evidence="2 3" key="1">
    <citation type="submission" date="2019-12" db="EMBL/GenBank/DDBJ databases">
        <authorList>
            <person name="Floudas D."/>
            <person name="Bentzer J."/>
            <person name="Ahren D."/>
            <person name="Johansson T."/>
            <person name="Persson P."/>
            <person name="Tunlid A."/>
        </authorList>
    </citation>
    <scope>NUCLEOTIDE SEQUENCE [LARGE SCALE GENOMIC DNA]</scope>
    <source>
        <strain evidence="2 3">CBS 102.39</strain>
    </source>
</reference>
<comment type="caution">
    <text evidence="2">The sequence shown here is derived from an EMBL/GenBank/DDBJ whole genome shotgun (WGS) entry which is preliminary data.</text>
</comment>
<dbReference type="Proteomes" id="UP000521872">
    <property type="component" value="Unassembled WGS sequence"/>
</dbReference>
<dbReference type="InterPro" id="IPR036282">
    <property type="entry name" value="Glutathione-S-Trfase_C_sf"/>
</dbReference>
<accession>A0A8H4VS46</accession>
<dbReference type="Pfam" id="PF25907">
    <property type="entry name" value="DUF7962"/>
    <property type="match status" value="1"/>
</dbReference>
<organism evidence="2 3">
    <name type="scientific">Agrocybe pediades</name>
    <dbReference type="NCBI Taxonomy" id="84607"/>
    <lineage>
        <taxon>Eukaryota</taxon>
        <taxon>Fungi</taxon>
        <taxon>Dikarya</taxon>
        <taxon>Basidiomycota</taxon>
        <taxon>Agaricomycotina</taxon>
        <taxon>Agaricomycetes</taxon>
        <taxon>Agaricomycetidae</taxon>
        <taxon>Agaricales</taxon>
        <taxon>Agaricineae</taxon>
        <taxon>Strophariaceae</taxon>
        <taxon>Agrocybe</taxon>
    </lineage>
</organism>
<feature type="domain" description="DUF7962" evidence="1">
    <location>
        <begin position="69"/>
        <end position="174"/>
    </location>
</feature>
<protein>
    <recommendedName>
        <fullName evidence="1">DUF7962 domain-containing protein</fullName>
    </recommendedName>
</protein>
<dbReference type="Gene3D" id="1.20.1050.10">
    <property type="match status" value="1"/>
</dbReference>
<evidence type="ECO:0000313" key="3">
    <source>
        <dbReference type="Proteomes" id="UP000521872"/>
    </source>
</evidence>
<dbReference type="InterPro" id="IPR058268">
    <property type="entry name" value="DUF7962"/>
</dbReference>